<dbReference type="PROSITE" id="PS00878">
    <property type="entry name" value="ODR_DC_2_1"/>
    <property type="match status" value="1"/>
</dbReference>
<dbReference type="KEGG" id="dosa:Os02g0482400"/>
<dbReference type="FunFam" id="3.20.20.10:FF:000008">
    <property type="entry name" value="Ornithine decarboxylase"/>
    <property type="match status" value="1"/>
</dbReference>
<evidence type="ECO:0000256" key="5">
    <source>
        <dbReference type="ARBA" id="ARBA00034115"/>
    </source>
</evidence>
<comment type="pathway">
    <text evidence="5">Amine and polyamine biosynthesis; putrescine biosynthesis via L-ornithine pathway; putrescine from L-ornithine: step 1/1.</text>
</comment>
<dbReference type="EMBL" id="AP005820">
    <property type="protein sequence ID" value="BAD22471.1"/>
    <property type="molecule type" value="Genomic_DNA"/>
</dbReference>
<reference evidence="12" key="8">
    <citation type="submission" date="2012-08" db="EMBL/GenBank/DDBJ databases">
        <title>The Second Rice Annotation Project Meeting (RAP2).</title>
        <authorList>
            <consortium name="The Rice Annotation Project (RAP)"/>
        </authorList>
    </citation>
    <scope>NUCLEOTIDE SEQUENCE</scope>
</reference>
<dbReference type="InterPro" id="IPR022644">
    <property type="entry name" value="De-COase2_N"/>
</dbReference>
<dbReference type="PRINTS" id="PR01182">
    <property type="entry name" value="ORNDCRBXLASE"/>
</dbReference>
<evidence type="ECO:0000259" key="10">
    <source>
        <dbReference type="Pfam" id="PF02784"/>
    </source>
</evidence>
<dbReference type="Gramene" id="Os02t0482400-01">
    <property type="protein sequence ID" value="Os02t0482400-01"/>
    <property type="gene ID" value="Os02g0482400"/>
</dbReference>
<dbReference type="SUPFAM" id="SSF51419">
    <property type="entry name" value="PLP-binding barrel"/>
    <property type="match status" value="1"/>
</dbReference>
<dbReference type="EMBL" id="AP008208">
    <property type="protein sequence ID" value="BAF08768.1"/>
    <property type="molecule type" value="Genomic_DNA"/>
</dbReference>
<dbReference type="InterPro" id="IPR002433">
    <property type="entry name" value="Orn_de-COase"/>
</dbReference>
<dbReference type="Gene3D" id="3.20.20.10">
    <property type="entry name" value="Alanine racemase"/>
    <property type="match status" value="1"/>
</dbReference>
<proteinExistence type="inferred from homology"/>
<reference evidence="12 13" key="2">
    <citation type="journal article" date="2005" name="Nature">
        <title>The map-based sequence of the rice genome.</title>
        <authorList>
            <consortium name="International rice genome sequencing project (IRGSP)"/>
            <person name="Matsumoto T."/>
            <person name="Wu J."/>
            <person name="Kanamori H."/>
            <person name="Katayose Y."/>
            <person name="Fujisawa M."/>
            <person name="Namiki N."/>
            <person name="Mizuno H."/>
            <person name="Yamamoto K."/>
            <person name="Antonio B.A."/>
            <person name="Baba T."/>
            <person name="Sakata K."/>
            <person name="Nagamura Y."/>
            <person name="Aoki H."/>
            <person name="Arikawa K."/>
            <person name="Arita K."/>
            <person name="Bito T."/>
            <person name="Chiden Y."/>
            <person name="Fujitsuka N."/>
            <person name="Fukunaka R."/>
            <person name="Hamada M."/>
            <person name="Harada C."/>
            <person name="Hayashi A."/>
            <person name="Hijishita S."/>
            <person name="Honda M."/>
            <person name="Hosokawa S."/>
            <person name="Ichikawa Y."/>
            <person name="Idonuma A."/>
            <person name="Iijima M."/>
            <person name="Ikeda M."/>
            <person name="Ikeno M."/>
            <person name="Ito K."/>
            <person name="Ito S."/>
            <person name="Ito T."/>
            <person name="Ito Y."/>
            <person name="Ito Y."/>
            <person name="Iwabuchi A."/>
            <person name="Kamiya K."/>
            <person name="Karasawa W."/>
            <person name="Kurita K."/>
            <person name="Katagiri S."/>
            <person name="Kikuta A."/>
            <person name="Kobayashi H."/>
            <person name="Kobayashi N."/>
            <person name="Machita K."/>
            <person name="Maehara T."/>
            <person name="Masukawa M."/>
            <person name="Mizubayashi T."/>
            <person name="Mukai Y."/>
            <person name="Nagasaki H."/>
            <person name="Nagata Y."/>
            <person name="Naito S."/>
            <person name="Nakashima M."/>
            <person name="Nakama Y."/>
            <person name="Nakamichi Y."/>
            <person name="Nakamura M."/>
            <person name="Meguro A."/>
            <person name="Negishi M."/>
            <person name="Ohta I."/>
            <person name="Ohta T."/>
            <person name="Okamoto M."/>
            <person name="Ono N."/>
            <person name="Saji S."/>
            <person name="Sakaguchi M."/>
            <person name="Sakai K."/>
            <person name="Shibata M."/>
            <person name="Shimokawa T."/>
            <person name="Song J."/>
            <person name="Takazaki Y."/>
            <person name="Terasawa K."/>
            <person name="Tsugane M."/>
            <person name="Tsuji K."/>
            <person name="Ueda S."/>
            <person name="Waki K."/>
            <person name="Yamagata H."/>
            <person name="Yamamoto M."/>
            <person name="Yamamoto S."/>
            <person name="Yamane H."/>
            <person name="Yoshiki S."/>
            <person name="Yoshihara R."/>
            <person name="Yukawa K."/>
            <person name="Zhong H."/>
            <person name="Yano M."/>
            <person name="Yuan Q."/>
            <person name="Ouyang S."/>
            <person name="Liu J."/>
            <person name="Jones K.M."/>
            <person name="Gansberger K."/>
            <person name="Moffat K."/>
            <person name="Hill J."/>
            <person name="Bera J."/>
            <person name="Fadrosh D."/>
            <person name="Jin S."/>
            <person name="Johri S."/>
            <person name="Kim M."/>
            <person name="Overton L."/>
            <person name="Reardon M."/>
            <person name="Tsitrin T."/>
            <person name="Vuong H."/>
            <person name="Weaver B."/>
            <person name="Ciecko A."/>
            <person name="Tallon L."/>
            <person name="Jackson J."/>
            <person name="Pai G."/>
            <person name="Aken S.V."/>
            <person name="Utterback T."/>
            <person name="Reidmuller S."/>
            <person name="Feldblyum T."/>
            <person name="Hsiao J."/>
            <person name="Zismann V."/>
            <person name="Iobst S."/>
            <person name="de Vazeille A.R."/>
            <person name="Buell C.R."/>
            <person name="Ying K."/>
            <person name="Li Y."/>
            <person name="Lu T."/>
            <person name="Huang Y."/>
            <person name="Zhao Q."/>
            <person name="Feng Q."/>
            <person name="Zhang L."/>
            <person name="Zhu J."/>
            <person name="Weng Q."/>
            <person name="Mu J."/>
            <person name="Lu Y."/>
            <person name="Fan D."/>
            <person name="Liu Y."/>
            <person name="Guan J."/>
            <person name="Zhang Y."/>
            <person name="Yu S."/>
            <person name="Liu X."/>
            <person name="Zhang Y."/>
            <person name="Hong G."/>
            <person name="Han B."/>
            <person name="Choisne N."/>
            <person name="Demange N."/>
            <person name="Orjeda G."/>
            <person name="Samain S."/>
            <person name="Cattolico L."/>
            <person name="Pelletier E."/>
            <person name="Couloux A."/>
            <person name="Segurens B."/>
            <person name="Wincker P."/>
            <person name="D'Hont A."/>
            <person name="Scarpelli C."/>
            <person name="Weissenbach J."/>
            <person name="Salanoubat M."/>
            <person name="Quetier F."/>
            <person name="Yu Y."/>
            <person name="Kim H.R."/>
            <person name="Rambo T."/>
            <person name="Currie J."/>
            <person name="Collura K."/>
            <person name="Luo M."/>
            <person name="Yang T."/>
            <person name="Ammiraju J.S.S."/>
            <person name="Engler F."/>
            <person name="Soderlund C."/>
            <person name="Wing R.A."/>
            <person name="Palmer L.E."/>
            <person name="de la Bastide M."/>
            <person name="Spiegel L."/>
            <person name="Nascimento L."/>
            <person name="Zutavern T."/>
            <person name="O'Shaughnessy A."/>
            <person name="Dike S."/>
            <person name="Dedhia N."/>
            <person name="Preston R."/>
            <person name="Balija V."/>
            <person name="McCombie W.R."/>
            <person name="Chow T."/>
            <person name="Chen H."/>
            <person name="Chung M."/>
            <person name="Chen C."/>
            <person name="Shaw J."/>
            <person name="Wu H."/>
            <person name="Hsiao K."/>
            <person name="Chao Y."/>
            <person name="Chu M."/>
            <person name="Cheng C."/>
            <person name="Hour A."/>
            <person name="Lee P."/>
            <person name="Lin S."/>
            <person name="Lin Y."/>
            <person name="Liou J."/>
            <person name="Liu S."/>
            <person name="Hsing Y."/>
            <person name="Raghuvanshi S."/>
            <person name="Mohanty A."/>
            <person name="Bharti A.K."/>
            <person name="Gaur A."/>
            <person name="Gupta V."/>
            <person name="Kumar D."/>
            <person name="Ravi V."/>
            <person name="Vij S."/>
            <person name="Kapur A."/>
            <person name="Khurana P."/>
            <person name="Khurana P."/>
            <person name="Khurana J.P."/>
            <person name="Tyagi A.K."/>
            <person name="Gaikwad K."/>
            <person name="Singh A."/>
            <person name="Dalal V."/>
            <person name="Srivastava S."/>
            <person name="Dixit A."/>
            <person name="Pal A.K."/>
            <person name="Ghazi I.A."/>
            <person name="Yadav M."/>
            <person name="Pandit A."/>
            <person name="Bhargava A."/>
            <person name="Sureshbabu K."/>
            <person name="Batra K."/>
            <person name="Sharma T.R."/>
            <person name="Mohapatra T."/>
            <person name="Singh N.K."/>
            <person name="Messing J."/>
            <person name="Nelson A.B."/>
            <person name="Fuks G."/>
            <person name="Kavchok S."/>
            <person name="Keizer G."/>
            <person name="Linton E."/>
            <person name="Llaca V."/>
            <person name="Song R."/>
            <person name="Tanyolac B."/>
            <person name="Young S."/>
            <person name="Ho-Il K."/>
            <person name="Hahn J.H."/>
            <person name="Sangsakoo G."/>
            <person name="Vanavichit A."/>
            <person name="de Mattos Luiz.A.T."/>
            <person name="Zimmer P.D."/>
            <person name="Malone G."/>
            <person name="Dellagostin O."/>
            <person name="de Oliveira A.C."/>
            <person name="Bevan M."/>
            <person name="Bancroft I."/>
            <person name="Minx P."/>
            <person name="Cordum H."/>
            <person name="Wilson R."/>
            <person name="Cheng Z."/>
            <person name="Jin W."/>
            <person name="Jiang J."/>
            <person name="Leong S.A."/>
            <person name="Iwama H."/>
            <person name="Gojobori T."/>
            <person name="Itoh T."/>
            <person name="Niimura Y."/>
            <person name="Fujii Y."/>
            <person name="Habara T."/>
            <person name="Sakai H."/>
            <person name="Sato Y."/>
            <person name="Wilson G."/>
            <person name="Kumar K."/>
            <person name="McCouch S."/>
            <person name="Juretic N."/>
            <person name="Hoen D."/>
            <person name="Wright S."/>
            <person name="Bruskiewich R."/>
            <person name="Bureau T."/>
            <person name="Miyao A."/>
            <person name="Hirochika H."/>
            <person name="Nishikawa T."/>
            <person name="Kadowaki K."/>
            <person name="Sugiura M."/>
            <person name="Burr B."/>
            <person name="Sasaki T."/>
        </authorList>
    </citation>
    <scope>NUCLEOTIDE SEQUENCE [LARGE SCALE GENOMIC DNA]</scope>
    <source>
        <strain evidence="13">cv. Nipponbare</strain>
    </source>
</reference>
<reference evidence="12" key="4">
    <citation type="journal article" date="2007" name="Genome Res.">
        <title>Curated Genome Annotation of Oryza sativa ssp. japonica and Comparative Genome Analysis with Arabidopsis thaliana.</title>
        <authorList>
            <consortium name="The Rice Annotation Project (RAP)"/>
            <person name="Itoh T."/>
            <person name="Tanaka T."/>
            <person name="Barrero R.A."/>
            <person name="Yamasaki C."/>
            <person name="Fujii Y."/>
            <person name="Hilton P.B."/>
            <person name="Antonio B.A."/>
            <person name="Aono H."/>
            <person name="Apweiler R."/>
            <person name="Bruskiewich R."/>
            <person name="Bureau T."/>
            <person name="Burr F."/>
            <person name="Costa de Oliveira A."/>
            <person name="Fuks G."/>
            <person name="Habara T."/>
            <person name="Haberer G."/>
            <person name="Han B."/>
            <person name="Harada E."/>
            <person name="Hiraki A.T."/>
            <person name="Hirochika H."/>
            <person name="Hoen D."/>
            <person name="Hokari H."/>
            <person name="Hosokawa S."/>
            <person name="Hsing Y."/>
            <person name="Ikawa H."/>
            <person name="Ikeo K."/>
            <person name="Imanishi T."/>
            <person name="Ito Y."/>
            <person name="Jaiswal P."/>
            <person name="Kanno M."/>
            <person name="Kawahara Y."/>
            <person name="Kawamura T."/>
            <person name="Kawashima H."/>
            <person name="Khurana J.P."/>
            <person name="Kikuchi S."/>
            <person name="Komatsu S."/>
            <person name="Koyanagi K.O."/>
            <person name="Kubooka H."/>
            <person name="Lieberherr D."/>
            <person name="Lin Y.C."/>
            <person name="Lonsdale D."/>
            <person name="Matsumoto T."/>
            <person name="Matsuya A."/>
            <person name="McCombie W.R."/>
            <person name="Messing J."/>
            <person name="Miyao A."/>
            <person name="Mulder N."/>
            <person name="Nagamura Y."/>
            <person name="Nam J."/>
            <person name="Namiki N."/>
            <person name="Numa H."/>
            <person name="Nurimoto S."/>
            <person name="O'donovan C."/>
            <person name="Ohyanagi H."/>
            <person name="Okido T."/>
            <person name="Oota S."/>
            <person name="Osato N."/>
            <person name="Palmer L.E."/>
            <person name="Quetier F."/>
            <person name="Raghuvanshi S."/>
            <person name="Saichi N."/>
            <person name="Sakai H."/>
            <person name="Sakai Y."/>
            <person name="Sakata K."/>
            <person name="Sakurai T."/>
            <person name="Sato F."/>
            <person name="Sato Y."/>
            <person name="Schoof H."/>
            <person name="Seki M."/>
            <person name="Shibata M."/>
            <person name="Shimizu Y."/>
            <person name="Shinozaki K."/>
            <person name="Shinso Y."/>
            <person name="Singh N.K."/>
            <person name="Smith-White B."/>
            <person name="Takeda J."/>
            <person name="Tanino M."/>
            <person name="Tatusova T."/>
            <person name="Thongjuea S."/>
            <person name="Todokoro F."/>
            <person name="Tsugane M."/>
            <person name="Tyagi A.K."/>
            <person name="Vanavichit A."/>
            <person name="Wang A."/>
            <person name="Wing R.A."/>
            <person name="Yamaguchi K."/>
            <person name="Yamamoto M."/>
            <person name="Yamamoto N."/>
            <person name="Yu Y."/>
            <person name="Zhang H."/>
            <person name="Zhao Q."/>
            <person name="Higo K."/>
            <person name="Burr B."/>
            <person name="Gojobori T."/>
            <person name="Sasaki T."/>
        </authorList>
    </citation>
    <scope>NUCLEOTIDE SEQUENCE</scope>
</reference>
<reference evidence="13" key="6">
    <citation type="journal article" date="2008" name="Nucleic Acids Res.">
        <title>The rice annotation project database (RAP-DB): 2008 update.</title>
        <authorList>
            <consortium name="The rice annotation project (RAP)"/>
        </authorList>
    </citation>
    <scope>GENOME REANNOTATION</scope>
    <source>
        <strain evidence="13">cv. Nipponbare</strain>
    </source>
</reference>
<feature type="compositionally biased region" description="Basic and acidic residues" evidence="9">
    <location>
        <begin position="279"/>
        <end position="291"/>
    </location>
</feature>
<sequence length="457" mass="50532">MAAAEGYQMEAAVLAAPVVKDREVLRLRRDAAGRRDVTGLVRTIVAAAPPPDSTTRTAAAGAFNVIDLGEVARLFAAWWRGLRGVRPYYAVKCNPNPALLGALAGLGAGFDCASRAEMEAVLALGVAADRVVYANPCKLEPHLEYAAGVGVDLTTFDSEEEVGKIKRCHPGCRLLLRIKAPDGDDGGGAMLNLGTKYGAHRDEVVPLLAAARRAGMAVVGVSFHVGSAVSRVGIYAAAIEAARVRRRRRARHAAHARARHRRGIQGRRRRRRIHVPGGKRRDQRGPREALRWRRHAQRRRGDSRAGALLRRDGVRARRPHLREAHARRGARVLDRRRHVRHPVLRALRELRAAPGAGDRHRRRRRRAGGDHGRRDDDHVDEHVDEDAPVDGVRPHAGLVRRGGEGLSAAGAVHRGLAGVRRRRRVHHRVQLRLQRVLHVQHEDLPRLLLLDHWESAT</sequence>
<evidence type="ECO:0000256" key="6">
    <source>
        <dbReference type="ARBA" id="ARBA00034138"/>
    </source>
</evidence>
<evidence type="ECO:0000313" key="13">
    <source>
        <dbReference type="Proteomes" id="UP000000763"/>
    </source>
</evidence>
<dbReference type="PANTHER" id="PTHR11482">
    <property type="entry name" value="ARGININE/DIAMINOPIMELATE/ORNITHINE DECARBOXYLASE"/>
    <property type="match status" value="1"/>
</dbReference>
<dbReference type="PRINTS" id="PR01179">
    <property type="entry name" value="ODADCRBXLASE"/>
</dbReference>
<dbReference type="InterPro" id="IPR000183">
    <property type="entry name" value="Orn/DAP/Arg_de-COase"/>
</dbReference>
<evidence type="ECO:0000256" key="8">
    <source>
        <dbReference type="ARBA" id="ARBA00049127"/>
    </source>
</evidence>
<feature type="compositionally biased region" description="Basic residues" evidence="9">
    <location>
        <begin position="251"/>
        <end position="278"/>
    </location>
</feature>
<feature type="region of interest" description="Disordered" evidence="9">
    <location>
        <begin position="251"/>
        <end position="313"/>
    </location>
</feature>
<feature type="compositionally biased region" description="Basic and acidic residues" evidence="9">
    <location>
        <begin position="299"/>
        <end position="313"/>
    </location>
</feature>
<feature type="compositionally biased region" description="Basic and acidic residues" evidence="9">
    <location>
        <begin position="367"/>
        <end position="381"/>
    </location>
</feature>
<reference evidence="12" key="3">
    <citation type="journal article" date="2006" name="Nucleic Acids Res.">
        <title>The Rice Annotation Project Database (RAP-DB): hub for Oryza sativa ssp. japonica genome information.</title>
        <authorList>
            <person name="Ohyanagi H."/>
            <person name="Tanaka T."/>
            <person name="Sakai H."/>
            <person name="Shigemoto Y."/>
            <person name="Yamaguchi K."/>
            <person name="Habara T."/>
            <person name="Fujii Y."/>
            <person name="Antonio B.A."/>
            <person name="Nagamura Y."/>
            <person name="Imanishi T."/>
            <person name="Ikeo K."/>
            <person name="Itoh T."/>
            <person name="Gojobori T."/>
            <person name="Sasaki T."/>
        </authorList>
    </citation>
    <scope>NUCLEOTIDE SEQUENCE</scope>
</reference>
<keyword evidence="4" id="KW-0456">Lyase</keyword>
<dbReference type="SMR" id="Q0E170"/>
<evidence type="ECO:0000256" key="4">
    <source>
        <dbReference type="ARBA" id="ARBA00023239"/>
    </source>
</evidence>
<comment type="catalytic activity">
    <reaction evidence="8">
        <text>L-ornithine + H(+) = putrescine + CO2</text>
        <dbReference type="Rhea" id="RHEA:22964"/>
        <dbReference type="ChEBI" id="CHEBI:15378"/>
        <dbReference type="ChEBI" id="CHEBI:16526"/>
        <dbReference type="ChEBI" id="CHEBI:46911"/>
        <dbReference type="ChEBI" id="CHEBI:326268"/>
        <dbReference type="EC" id="4.1.1.17"/>
    </reaction>
</comment>
<evidence type="ECO:0000256" key="1">
    <source>
        <dbReference type="ARBA" id="ARBA00001933"/>
    </source>
</evidence>
<keyword evidence="3" id="KW-0663">Pyridoxal phosphate</keyword>
<evidence type="ECO:0000256" key="7">
    <source>
        <dbReference type="ARBA" id="ARBA00046672"/>
    </source>
</evidence>
<dbReference type="Pfam" id="PF02784">
    <property type="entry name" value="Orn_Arg_deC_N"/>
    <property type="match status" value="1"/>
</dbReference>
<feature type="region of interest" description="Disordered" evidence="9">
    <location>
        <begin position="347"/>
        <end position="395"/>
    </location>
</feature>
<dbReference type="GO" id="GO:0033387">
    <property type="term" value="P:putrescine biosynthetic process from arginine, via ornithine"/>
    <property type="evidence" value="ECO:0007669"/>
    <property type="project" value="UniProtKB-UniPathway"/>
</dbReference>
<dbReference type="Proteomes" id="UP000000763">
    <property type="component" value="Chromosome 2"/>
</dbReference>
<evidence type="ECO:0000256" key="2">
    <source>
        <dbReference type="ARBA" id="ARBA00008872"/>
    </source>
</evidence>
<feature type="domain" description="Orn/DAP/Arg decarboxylase 2 N-terminal" evidence="10">
    <location>
        <begin position="69"/>
        <end position="244"/>
    </location>
</feature>
<comment type="subunit">
    <text evidence="7">Homodimer. Only the dimer is catalytically active, as the active sites are constructed of residues from both monomers.</text>
</comment>
<dbReference type="PANTHER" id="PTHR11482:SF6">
    <property type="entry name" value="ORNITHINE DECARBOXYLASE 1-RELATED"/>
    <property type="match status" value="1"/>
</dbReference>
<reference evidence="12" key="5">
    <citation type="journal article" date="2008" name="Nucleic Acids Res.">
        <title>The Rice Annotation Project Database (RAP-DB): 2008 update.</title>
        <authorList>
            <consortium name="The Rice Annotation Project (RAP)"/>
            <person name="Tanaka T."/>
            <person name="Antonio B.A."/>
            <person name="Kikuchi S."/>
            <person name="Matsumoto T."/>
            <person name="Nagamura Y."/>
            <person name="Numa H."/>
            <person name="Sakai H."/>
            <person name="Wu J."/>
            <person name="Itoh T."/>
            <person name="Sasaki T."/>
            <person name="Aono R."/>
            <person name="Fujii Y."/>
            <person name="Habara T."/>
            <person name="Harada E."/>
            <person name="Kanno M."/>
            <person name="Kawahara Y."/>
            <person name="Kawashima H."/>
            <person name="Kubooka H."/>
            <person name="Matsuya A."/>
            <person name="Nakaoka H."/>
            <person name="Saichi N."/>
            <person name="Sanbonmatsu R."/>
            <person name="Sato Y."/>
            <person name="Shinso Y."/>
            <person name="Suzuki M."/>
            <person name="Takeda J."/>
            <person name="Tanino M."/>
            <person name="Todokoro F."/>
            <person name="Yamaguchi K."/>
            <person name="Yamamoto N."/>
            <person name="Yamasaki C."/>
            <person name="Imanishi T."/>
            <person name="Okido T."/>
            <person name="Tada M."/>
            <person name="Ikeo K."/>
            <person name="Tateno Y."/>
            <person name="Gojobori T."/>
            <person name="Lin Y.C."/>
            <person name="Wei F.J."/>
            <person name="Hsing Y.I."/>
            <person name="Zhao Q."/>
            <person name="Han B."/>
            <person name="Kramer M.R."/>
            <person name="McCombie R.W."/>
            <person name="Lonsdale D."/>
            <person name="O'Donovan C.C."/>
            <person name="Whitfield E.J."/>
            <person name="Apweiler R."/>
            <person name="Koyanagi K.O."/>
            <person name="Khurana J.P."/>
            <person name="Raghuvanshi S."/>
            <person name="Singh N.K."/>
            <person name="Tyagi A.K."/>
            <person name="Haberer G."/>
            <person name="Fujisawa M."/>
            <person name="Hosokawa S."/>
            <person name="Ito Y."/>
            <person name="Ikawa H."/>
            <person name="Shibata M."/>
            <person name="Yamamoto M."/>
            <person name="Bruskiewich R.M."/>
            <person name="Hoen D.R."/>
            <person name="Bureau TE."/>
            <person name="Namiki N."/>
            <person name="Ohyanagi H."/>
            <person name="Sakai Y."/>
            <person name="Nobushima S."/>
            <person name="Sakata K."/>
            <person name="Barrero R.A."/>
            <person name="Sato Y."/>
            <person name="Souvorov A."/>
            <person name="Smith-White B."/>
            <person name="Tatusova T."/>
            <person name="An S."/>
            <person name="An G."/>
            <person name="OOta S."/>
            <person name="Fuks G."/>
            <person name="Messing J."/>
            <person name="Christie K.R."/>
            <person name="Lieberherr D."/>
            <person name="Kim H."/>
            <person name="Zuccolo A."/>
            <person name="Wing R.A."/>
            <person name="Nobuta K."/>
            <person name="Green P.J."/>
            <person name="Lu C."/>
            <person name="Meyers BC."/>
            <person name="Chaparro C."/>
            <person name="Piegu B."/>
            <person name="Panaud O."/>
            <person name="Echeverria M."/>
        </authorList>
    </citation>
    <scope>NUCLEOTIDE SEQUENCE</scope>
</reference>
<evidence type="ECO:0000313" key="12">
    <source>
        <dbReference type="EMBL" id="BAF08768.1"/>
    </source>
</evidence>
<reference evidence="11" key="1">
    <citation type="submission" date="2002-10" db="EMBL/GenBank/DDBJ databases">
        <title>Oryza sativa nipponbare(GA3) genomic DNA, chromosome 2, BAC clone:OSJNBa0091C16.</title>
        <authorList>
            <person name="Sasaki T."/>
            <person name="Matsumoto T."/>
            <person name="Katayose Y."/>
        </authorList>
    </citation>
    <scope>NUCLEOTIDE SEQUENCE</scope>
</reference>
<comment type="similarity">
    <text evidence="2">Belongs to the Orn/Lys/Arg decarboxylase class-II family.</text>
</comment>
<reference evidence="12" key="7">
    <citation type="submission" date="2012-08" db="EMBL/GenBank/DDBJ databases">
        <title>Oryza sativa nipponbare(GA3) genomic DNA, chromosome 2.</title>
        <authorList>
            <consortium name="IRGSP(International Rice Genome Sequencing Project)"/>
        </authorList>
    </citation>
    <scope>NUCLEOTIDE SEQUENCE</scope>
</reference>
<dbReference type="InterPro" id="IPR022653">
    <property type="entry name" value="De-COase2_pyr-phos_BS"/>
</dbReference>
<evidence type="ECO:0000313" key="11">
    <source>
        <dbReference type="EMBL" id="BAD22471.1"/>
    </source>
</evidence>
<dbReference type="InterPro" id="IPR029066">
    <property type="entry name" value="PLP-binding_barrel"/>
</dbReference>
<evidence type="ECO:0000256" key="3">
    <source>
        <dbReference type="ARBA" id="ARBA00022898"/>
    </source>
</evidence>
<evidence type="ECO:0000256" key="9">
    <source>
        <dbReference type="SAM" id="MobiDB-lite"/>
    </source>
</evidence>
<dbReference type="AlphaFoldDB" id="Q0E170"/>
<accession>Q0E170</accession>
<dbReference type="GO" id="GO:0004586">
    <property type="term" value="F:ornithine decarboxylase activity"/>
    <property type="evidence" value="ECO:0007669"/>
    <property type="project" value="UniProtKB-EC"/>
</dbReference>
<gene>
    <name evidence="12" type="ordered locus">Os02g0482400</name>
    <name evidence="11" type="ORF">OSJNBa0091C16.28</name>
</gene>
<name>Q0E170_ORYSJ</name>
<dbReference type="UniPathway" id="UPA00535">
    <property type="reaction ID" value="UER00288"/>
</dbReference>
<dbReference type="EC" id="4.1.1.17" evidence="6"/>
<organism evidence="12 13">
    <name type="scientific">Oryza sativa subsp. japonica</name>
    <name type="common">Rice</name>
    <dbReference type="NCBI Taxonomy" id="39947"/>
    <lineage>
        <taxon>Eukaryota</taxon>
        <taxon>Viridiplantae</taxon>
        <taxon>Streptophyta</taxon>
        <taxon>Embryophyta</taxon>
        <taxon>Tracheophyta</taxon>
        <taxon>Spermatophyta</taxon>
        <taxon>Magnoliopsida</taxon>
        <taxon>Liliopsida</taxon>
        <taxon>Poales</taxon>
        <taxon>Poaceae</taxon>
        <taxon>BOP clade</taxon>
        <taxon>Oryzoideae</taxon>
        <taxon>Oryzeae</taxon>
        <taxon>Oryzinae</taxon>
        <taxon>Oryza</taxon>
        <taxon>Oryza sativa</taxon>
    </lineage>
</organism>
<protein>
    <recommendedName>
        <fullName evidence="6">ornithine decarboxylase</fullName>
        <ecNumber evidence="6">4.1.1.17</ecNumber>
    </recommendedName>
</protein>
<comment type="cofactor">
    <cofactor evidence="1">
        <name>pyridoxal 5'-phosphate</name>
        <dbReference type="ChEBI" id="CHEBI:597326"/>
    </cofactor>
</comment>